<comment type="caution">
    <text evidence="1">The sequence shown here is derived from an EMBL/GenBank/DDBJ whole genome shotgun (WGS) entry which is preliminary data.</text>
</comment>
<evidence type="ECO:0000313" key="1">
    <source>
        <dbReference type="EMBL" id="KKL78742.1"/>
    </source>
</evidence>
<sequence>MPDSFSYVAFQSCGCLAMAMVDNPEHKRDVAREMAKGIRQGYSFHRLTTQQVREMPWVCLEHQKTAAALPTVPGEPVARG</sequence>
<name>A0A0F9HUC5_9ZZZZ</name>
<dbReference type="AlphaFoldDB" id="A0A0F9HUC5"/>
<reference evidence="1" key="1">
    <citation type="journal article" date="2015" name="Nature">
        <title>Complex archaea that bridge the gap between prokaryotes and eukaryotes.</title>
        <authorList>
            <person name="Spang A."/>
            <person name="Saw J.H."/>
            <person name="Jorgensen S.L."/>
            <person name="Zaremba-Niedzwiedzka K."/>
            <person name="Martijn J."/>
            <person name="Lind A.E."/>
            <person name="van Eijk R."/>
            <person name="Schleper C."/>
            <person name="Guy L."/>
            <person name="Ettema T.J."/>
        </authorList>
    </citation>
    <scope>NUCLEOTIDE SEQUENCE</scope>
</reference>
<gene>
    <name evidence="1" type="ORF">LCGC14_2021750</name>
</gene>
<proteinExistence type="predicted"/>
<accession>A0A0F9HUC5</accession>
<protein>
    <submittedName>
        <fullName evidence="1">Uncharacterized protein</fullName>
    </submittedName>
</protein>
<organism evidence="1">
    <name type="scientific">marine sediment metagenome</name>
    <dbReference type="NCBI Taxonomy" id="412755"/>
    <lineage>
        <taxon>unclassified sequences</taxon>
        <taxon>metagenomes</taxon>
        <taxon>ecological metagenomes</taxon>
    </lineage>
</organism>
<dbReference type="EMBL" id="LAZR01023363">
    <property type="protein sequence ID" value="KKL78742.1"/>
    <property type="molecule type" value="Genomic_DNA"/>
</dbReference>